<sequence length="320" mass="37238">MSFIHPHNIFTTPYSTPDNVEEGEIHIEEIYFINSSFQESDTVAKTATDTTPKIEKPTLAQIRYWQRQRENRLVVNGKRYMEPKTEVSLTTSEVASEKGIGLPVRERNAYNTDWLTFVLMAAFILFASVKFSFSKYIDYLFQSVVNYSSSFRMIEEKNYSISSGAVRLEIFFYLTFSVFLFQIISYFNFKFPFGGWILFLLLFGSVLIYFIAKKMVYRAVGKVVEGWEETGEYLFNHDNFNRVAGLVLFPIVVLISFIPIEDIDFLIFTGCVVSVVFYFLLLGRGISILLKKQFSIFYLFLYLCSLEFLPLLLIYKIVVM</sequence>
<dbReference type="KEGG" id="mcos:GM418_11990"/>
<dbReference type="Proteomes" id="UP000428260">
    <property type="component" value="Chromosome"/>
</dbReference>
<keyword evidence="1" id="KW-0472">Membrane</keyword>
<dbReference type="Pfam" id="PF14093">
    <property type="entry name" value="DUF4271"/>
    <property type="match status" value="1"/>
</dbReference>
<evidence type="ECO:0000256" key="1">
    <source>
        <dbReference type="SAM" id="Phobius"/>
    </source>
</evidence>
<keyword evidence="1" id="KW-1133">Transmembrane helix</keyword>
<feature type="transmembrane region" description="Helical" evidence="1">
    <location>
        <begin position="114"/>
        <end position="133"/>
    </location>
</feature>
<accession>A0A6I6JPH0</accession>
<protein>
    <submittedName>
        <fullName evidence="2">DUF4271 domain-containing protein</fullName>
    </submittedName>
</protein>
<feature type="transmembrane region" description="Helical" evidence="1">
    <location>
        <begin position="243"/>
        <end position="260"/>
    </location>
</feature>
<feature type="transmembrane region" description="Helical" evidence="1">
    <location>
        <begin position="170"/>
        <end position="187"/>
    </location>
</feature>
<dbReference type="RefSeq" id="WP_158866389.1">
    <property type="nucleotide sequence ID" value="NZ_CP046401.1"/>
</dbReference>
<feature type="transmembrane region" description="Helical" evidence="1">
    <location>
        <begin position="193"/>
        <end position="212"/>
    </location>
</feature>
<reference evidence="2 3" key="1">
    <citation type="submission" date="2019-11" db="EMBL/GenBank/DDBJ databases">
        <authorList>
            <person name="Zheng R.K."/>
            <person name="Sun C.M."/>
        </authorList>
    </citation>
    <scope>NUCLEOTIDE SEQUENCE [LARGE SCALE GENOMIC DNA]</scope>
    <source>
        <strain evidence="2 3">WC007</strain>
    </source>
</reference>
<proteinExistence type="predicted"/>
<feature type="transmembrane region" description="Helical" evidence="1">
    <location>
        <begin position="266"/>
        <end position="283"/>
    </location>
</feature>
<gene>
    <name evidence="2" type="ORF">GM418_11990</name>
</gene>
<keyword evidence="1" id="KW-0812">Transmembrane</keyword>
<dbReference type="AlphaFoldDB" id="A0A6I6JPH0"/>
<feature type="transmembrane region" description="Helical" evidence="1">
    <location>
        <begin position="295"/>
        <end position="318"/>
    </location>
</feature>
<dbReference type="InterPro" id="IPR025367">
    <property type="entry name" value="DUF4271"/>
</dbReference>
<evidence type="ECO:0000313" key="3">
    <source>
        <dbReference type="Proteomes" id="UP000428260"/>
    </source>
</evidence>
<evidence type="ECO:0000313" key="2">
    <source>
        <dbReference type="EMBL" id="QGY44351.1"/>
    </source>
</evidence>
<name>A0A6I6JPH0_9BACT</name>
<keyword evidence="3" id="KW-1185">Reference proteome</keyword>
<organism evidence="2 3">
    <name type="scientific">Maribellus comscasis</name>
    <dbReference type="NCBI Taxonomy" id="2681766"/>
    <lineage>
        <taxon>Bacteria</taxon>
        <taxon>Pseudomonadati</taxon>
        <taxon>Bacteroidota</taxon>
        <taxon>Bacteroidia</taxon>
        <taxon>Marinilabiliales</taxon>
        <taxon>Prolixibacteraceae</taxon>
        <taxon>Maribellus</taxon>
    </lineage>
</organism>
<dbReference type="EMBL" id="CP046401">
    <property type="protein sequence ID" value="QGY44351.1"/>
    <property type="molecule type" value="Genomic_DNA"/>
</dbReference>